<dbReference type="KEGG" id="nsr:NS506_02759"/>
<dbReference type="Gene3D" id="1.20.1720.10">
    <property type="entry name" value="Multidrug resistance protein D"/>
    <property type="match status" value="1"/>
</dbReference>
<keyword evidence="6 7" id="KW-0472">Membrane</keyword>
<evidence type="ECO:0000256" key="1">
    <source>
        <dbReference type="ARBA" id="ARBA00004651"/>
    </source>
</evidence>
<feature type="transmembrane region" description="Helical" evidence="7">
    <location>
        <begin position="112"/>
        <end position="130"/>
    </location>
</feature>
<evidence type="ECO:0000313" key="10">
    <source>
        <dbReference type="Proteomes" id="UP000180166"/>
    </source>
</evidence>
<dbReference type="InterPro" id="IPR004638">
    <property type="entry name" value="EmrB-like"/>
</dbReference>
<dbReference type="GeneID" id="93369563"/>
<keyword evidence="3" id="KW-1003">Cell membrane</keyword>
<name>A0ABC8AR70_9NOCA</name>
<feature type="transmembrane region" description="Helical" evidence="7">
    <location>
        <begin position="164"/>
        <end position="184"/>
    </location>
</feature>
<feature type="transmembrane region" description="Helical" evidence="7">
    <location>
        <begin position="356"/>
        <end position="382"/>
    </location>
</feature>
<evidence type="ECO:0000256" key="4">
    <source>
        <dbReference type="ARBA" id="ARBA00022692"/>
    </source>
</evidence>
<dbReference type="InterPro" id="IPR011701">
    <property type="entry name" value="MFS"/>
</dbReference>
<feature type="transmembrane region" description="Helical" evidence="7">
    <location>
        <begin position="305"/>
        <end position="323"/>
    </location>
</feature>
<dbReference type="Proteomes" id="UP000180166">
    <property type="component" value="Chromosome"/>
</dbReference>
<feature type="transmembrane region" description="Helical" evidence="7">
    <location>
        <begin position="51"/>
        <end position="70"/>
    </location>
</feature>
<keyword evidence="5 7" id="KW-1133">Transmembrane helix</keyword>
<dbReference type="InterPro" id="IPR036259">
    <property type="entry name" value="MFS_trans_sf"/>
</dbReference>
<evidence type="ECO:0000259" key="8">
    <source>
        <dbReference type="PROSITE" id="PS50850"/>
    </source>
</evidence>
<feature type="transmembrane region" description="Helical" evidence="7">
    <location>
        <begin position="403"/>
        <end position="420"/>
    </location>
</feature>
<evidence type="ECO:0000256" key="5">
    <source>
        <dbReference type="ARBA" id="ARBA00022989"/>
    </source>
</evidence>
<evidence type="ECO:0000256" key="3">
    <source>
        <dbReference type="ARBA" id="ARBA00022475"/>
    </source>
</evidence>
<feature type="transmembrane region" description="Helical" evidence="7">
    <location>
        <begin position="137"/>
        <end position="158"/>
    </location>
</feature>
<evidence type="ECO:0000256" key="6">
    <source>
        <dbReference type="ARBA" id="ARBA00023136"/>
    </source>
</evidence>
<feature type="transmembrane region" description="Helical" evidence="7">
    <location>
        <begin position="82"/>
        <end position="106"/>
    </location>
</feature>
<organism evidence="9 10">
    <name type="scientific">Nocardia seriolae</name>
    <dbReference type="NCBI Taxonomy" id="37332"/>
    <lineage>
        <taxon>Bacteria</taxon>
        <taxon>Bacillati</taxon>
        <taxon>Actinomycetota</taxon>
        <taxon>Actinomycetes</taxon>
        <taxon>Mycobacteriales</taxon>
        <taxon>Nocardiaceae</taxon>
        <taxon>Nocardia</taxon>
    </lineage>
</organism>
<feature type="transmembrane region" description="Helical" evidence="7">
    <location>
        <begin position="330"/>
        <end position="350"/>
    </location>
</feature>
<feature type="transmembrane region" description="Helical" evidence="7">
    <location>
        <begin position="265"/>
        <end position="285"/>
    </location>
</feature>
<proteinExistence type="predicted"/>
<dbReference type="RefSeq" id="WP_238588489.1">
    <property type="nucleotide sequence ID" value="NZ_AP028459.1"/>
</dbReference>
<comment type="subcellular location">
    <subcellularLocation>
        <location evidence="1">Cell membrane</location>
        <topology evidence="1">Multi-pass membrane protein</topology>
    </subcellularLocation>
</comment>
<keyword evidence="4 7" id="KW-0812">Transmembrane</keyword>
<dbReference type="PROSITE" id="PS50850">
    <property type="entry name" value="MFS"/>
    <property type="match status" value="1"/>
</dbReference>
<dbReference type="Pfam" id="PF07690">
    <property type="entry name" value="MFS_1"/>
    <property type="match status" value="1"/>
</dbReference>
<reference evidence="9 10" key="1">
    <citation type="submission" date="2016-10" db="EMBL/GenBank/DDBJ databases">
        <title>Genome sequence of Nocardia seriolae strain EM150506, isolated from Anguila japonica.</title>
        <authorList>
            <person name="Han H.-J."/>
        </authorList>
    </citation>
    <scope>NUCLEOTIDE SEQUENCE [LARGE SCALE GENOMIC DNA]</scope>
    <source>
        <strain evidence="9 10">EM150506</strain>
    </source>
</reference>
<feature type="transmembrane region" description="Helical" evidence="7">
    <location>
        <begin position="432"/>
        <end position="453"/>
    </location>
</feature>
<dbReference type="CDD" id="cd17321">
    <property type="entry name" value="MFS_MMR_MDR_like"/>
    <property type="match status" value="1"/>
</dbReference>
<evidence type="ECO:0000313" key="9">
    <source>
        <dbReference type="EMBL" id="APA96819.1"/>
    </source>
</evidence>
<dbReference type="PANTHER" id="PTHR42718:SF46">
    <property type="entry name" value="BLR6921 PROTEIN"/>
    <property type="match status" value="1"/>
</dbReference>
<dbReference type="EMBL" id="CP017839">
    <property type="protein sequence ID" value="APA96819.1"/>
    <property type="molecule type" value="Genomic_DNA"/>
</dbReference>
<accession>A0ABC8AR70</accession>
<dbReference type="SUPFAM" id="SSF103473">
    <property type="entry name" value="MFS general substrate transporter"/>
    <property type="match status" value="1"/>
</dbReference>
<dbReference type="NCBIfam" id="TIGR00711">
    <property type="entry name" value="efflux_EmrB"/>
    <property type="match status" value="1"/>
</dbReference>
<dbReference type="InterPro" id="IPR020846">
    <property type="entry name" value="MFS_dom"/>
</dbReference>
<feature type="domain" description="Major facilitator superfamily (MFS) profile" evidence="8">
    <location>
        <begin position="14"/>
        <end position="458"/>
    </location>
</feature>
<feature type="transmembrane region" description="Helical" evidence="7">
    <location>
        <begin position="196"/>
        <end position="217"/>
    </location>
</feature>
<keyword evidence="2" id="KW-0813">Transport</keyword>
<dbReference type="PANTHER" id="PTHR42718">
    <property type="entry name" value="MAJOR FACILITATOR SUPERFAMILY MULTIDRUG TRANSPORTER MFSC"/>
    <property type="match status" value="1"/>
</dbReference>
<gene>
    <name evidence="9" type="ORF">NS506_02759</name>
</gene>
<evidence type="ECO:0000256" key="7">
    <source>
        <dbReference type="SAM" id="Phobius"/>
    </source>
</evidence>
<dbReference type="Gene3D" id="1.20.1250.20">
    <property type="entry name" value="MFS general substrate transporter like domains"/>
    <property type="match status" value="1"/>
</dbReference>
<dbReference type="AlphaFoldDB" id="A0ABC8AR70"/>
<sequence length="472" mass="47554">MGISIGSPSSRRWVLVLGAVASCMAALDTLVVATALSTIRRELGAGDTLEWVVNAYNLSFAVLLMTAAALGDRFGRRRVFALGLGVFTVASAGCGLSTSVGMLIAARVVQGAGAALLMSLALALVGTAYPGEGRGRAMGIVQGVTGLATACGPLVGGAVAEGVAWQWIFWLNVPLGVIAIPLALNRIPESRGPDGALDLAGLGLLTGGALGIVWALVRGGSSGWGSAEIVGSVVAGLVLSAVFARWEMRSREPMLPMRLFAARGFAAGNAAIFLTFAALFASVFFYAQFLQTVLGYDALGAGVRLLPWTMVLFFCAPVAGVLADRIGERAVLVCGPALMAIGMVWIAAVADPAMSYGALVIPLIVSGVGTSLAIPAAQSAVVGAVEPEFIGKAAGANSMTRELGGVFGIAVAAAVFAAYGDYGSAVEFTAGFRRAITAGAGLAAAGALVALAVPGRRGVATPERQPTSALGA</sequence>
<feature type="transmembrane region" description="Helical" evidence="7">
    <location>
        <begin position="223"/>
        <end position="244"/>
    </location>
</feature>
<protein>
    <submittedName>
        <fullName evidence="9">Azole resistance protein</fullName>
    </submittedName>
</protein>
<dbReference type="PRINTS" id="PR01036">
    <property type="entry name" value="TCRTETB"/>
</dbReference>
<dbReference type="GO" id="GO:0005886">
    <property type="term" value="C:plasma membrane"/>
    <property type="evidence" value="ECO:0007669"/>
    <property type="project" value="UniProtKB-SubCell"/>
</dbReference>
<evidence type="ECO:0000256" key="2">
    <source>
        <dbReference type="ARBA" id="ARBA00022448"/>
    </source>
</evidence>
<feature type="transmembrane region" description="Helical" evidence="7">
    <location>
        <begin position="12"/>
        <end position="39"/>
    </location>
</feature>